<dbReference type="InterPro" id="IPR001878">
    <property type="entry name" value="Znf_CCHC"/>
</dbReference>
<accession>A0A672GPK6</accession>
<dbReference type="GO" id="GO:0008270">
    <property type="term" value="F:zinc ion binding"/>
    <property type="evidence" value="ECO:0007669"/>
    <property type="project" value="UniProtKB-KW"/>
</dbReference>
<organism evidence="4 5">
    <name type="scientific">Salarias fasciatus</name>
    <name type="common">Jewelled blenny</name>
    <name type="synonym">Blennius fasciatus</name>
    <dbReference type="NCBI Taxonomy" id="181472"/>
    <lineage>
        <taxon>Eukaryota</taxon>
        <taxon>Metazoa</taxon>
        <taxon>Chordata</taxon>
        <taxon>Craniata</taxon>
        <taxon>Vertebrata</taxon>
        <taxon>Euteleostomi</taxon>
        <taxon>Actinopterygii</taxon>
        <taxon>Neopterygii</taxon>
        <taxon>Teleostei</taxon>
        <taxon>Neoteleostei</taxon>
        <taxon>Acanthomorphata</taxon>
        <taxon>Ovalentaria</taxon>
        <taxon>Blenniimorphae</taxon>
        <taxon>Blenniiformes</taxon>
        <taxon>Blennioidei</taxon>
        <taxon>Blenniidae</taxon>
        <taxon>Salariinae</taxon>
        <taxon>Salarias</taxon>
    </lineage>
</organism>
<dbReference type="Ensembl" id="ENSSFAT00005021536.1">
    <property type="protein sequence ID" value="ENSSFAP00005020681.1"/>
    <property type="gene ID" value="ENSSFAG00005010785.1"/>
</dbReference>
<evidence type="ECO:0000259" key="3">
    <source>
        <dbReference type="PROSITE" id="PS50158"/>
    </source>
</evidence>
<dbReference type="SUPFAM" id="SSF57756">
    <property type="entry name" value="Retrovirus zinc finger-like domains"/>
    <property type="match status" value="1"/>
</dbReference>
<reference evidence="4" key="1">
    <citation type="submission" date="2019-06" db="EMBL/GenBank/DDBJ databases">
        <authorList>
            <consortium name="Wellcome Sanger Institute Data Sharing"/>
        </authorList>
    </citation>
    <scope>NUCLEOTIDE SEQUENCE [LARGE SCALE GENOMIC DNA]</scope>
</reference>
<dbReference type="Proteomes" id="UP000472267">
    <property type="component" value="Chromosome 14"/>
</dbReference>
<feature type="region of interest" description="Disordered" evidence="2">
    <location>
        <begin position="415"/>
        <end position="448"/>
    </location>
</feature>
<evidence type="ECO:0000313" key="4">
    <source>
        <dbReference type="Ensembl" id="ENSSFAP00005020681.1"/>
    </source>
</evidence>
<protein>
    <recommendedName>
        <fullName evidence="3">CCHC-type domain-containing protein</fullName>
    </recommendedName>
</protein>
<dbReference type="OMA" id="FRCEDSK"/>
<feature type="region of interest" description="Disordered" evidence="2">
    <location>
        <begin position="464"/>
        <end position="485"/>
    </location>
</feature>
<dbReference type="Gene3D" id="4.10.60.10">
    <property type="entry name" value="Zinc finger, CCHC-type"/>
    <property type="match status" value="1"/>
</dbReference>
<proteinExistence type="predicted"/>
<name>A0A672GPK6_SALFA</name>
<dbReference type="AlphaFoldDB" id="A0A672GPK6"/>
<keyword evidence="5" id="KW-1185">Reference proteome</keyword>
<feature type="compositionally biased region" description="Basic and acidic residues" evidence="2">
    <location>
        <begin position="470"/>
        <end position="485"/>
    </location>
</feature>
<keyword evidence="1" id="KW-0863">Zinc-finger</keyword>
<evidence type="ECO:0000256" key="2">
    <source>
        <dbReference type="SAM" id="MobiDB-lite"/>
    </source>
</evidence>
<keyword evidence="1" id="KW-0862">Zinc</keyword>
<dbReference type="SMART" id="SM00343">
    <property type="entry name" value="ZnF_C2HC"/>
    <property type="match status" value="1"/>
</dbReference>
<dbReference type="InterPro" id="IPR050462">
    <property type="entry name" value="Retroviral_Gag-Pol_poly"/>
</dbReference>
<feature type="compositionally biased region" description="Basic residues" evidence="2">
    <location>
        <begin position="427"/>
        <end position="436"/>
    </location>
</feature>
<dbReference type="PROSITE" id="PS50158">
    <property type="entry name" value="ZF_CCHC"/>
    <property type="match status" value="1"/>
</dbReference>
<dbReference type="Pfam" id="PF00098">
    <property type="entry name" value="zf-CCHC"/>
    <property type="match status" value="1"/>
</dbReference>
<keyword evidence="1" id="KW-0479">Metal-binding</keyword>
<dbReference type="PANTHER" id="PTHR33166">
    <property type="entry name" value="GAG_P30 DOMAIN-CONTAINING PROTEIN"/>
    <property type="match status" value="1"/>
</dbReference>
<sequence>MGNRSVKEKSPPDTPICNDMSKKYGSECVVCVREWSERFGFPEGGSLIVNQIKKVERDIQAEWDKMMTSKGKLKPEHVQRLEIKDNALKSVPPTYDVSLSSPYAPAVQALAAMKVDPDLDSHPPRRRHPQDQPPPLLDGAMGGGAAPDSTTTPSPTRSPIGTRSRRQQRSTSPSPHAVSSTVTAPMVEVAGADGPILVYHPWSPEEVQLHGKQLPDPVDNGQKFGLEFAAFCQEYRPTGAEIRKILALKLKPCDLAKIRDSIPGDEARLKDPDWAHVVNAGFRNAITVLTASINTAFPHRTNLAALRTLKQGPQELVEDFLHRAEEVFNRHSGLQRPPRLGDDAEPWEKLLCATIVDGLLPEMGALVRQLYVGMRHEVRLATLRRHCCHAQDIIRDKVNKQAGRRDADLHKAALTMYSGPPPAGGRGKGRGGRRSGGRGTCQRKQYRQSVDRDCCFLCGQRGHWAKKCPQAREERESGKEAPHAD</sequence>
<dbReference type="InParanoid" id="A0A672GPK6"/>
<dbReference type="InterPro" id="IPR036875">
    <property type="entry name" value="Znf_CCHC_sf"/>
</dbReference>
<feature type="domain" description="CCHC-type" evidence="3">
    <location>
        <begin position="455"/>
        <end position="470"/>
    </location>
</feature>
<reference evidence="4" key="2">
    <citation type="submission" date="2025-08" db="UniProtKB">
        <authorList>
            <consortium name="Ensembl"/>
        </authorList>
    </citation>
    <scope>IDENTIFICATION</scope>
</reference>
<reference evidence="4" key="3">
    <citation type="submission" date="2025-09" db="UniProtKB">
        <authorList>
            <consortium name="Ensembl"/>
        </authorList>
    </citation>
    <scope>IDENTIFICATION</scope>
</reference>
<feature type="compositionally biased region" description="Low complexity" evidence="2">
    <location>
        <begin position="147"/>
        <end position="162"/>
    </location>
</feature>
<dbReference type="GO" id="GO:0003676">
    <property type="term" value="F:nucleic acid binding"/>
    <property type="evidence" value="ECO:0007669"/>
    <property type="project" value="InterPro"/>
</dbReference>
<evidence type="ECO:0000256" key="1">
    <source>
        <dbReference type="PROSITE-ProRule" id="PRU00047"/>
    </source>
</evidence>
<feature type="region of interest" description="Disordered" evidence="2">
    <location>
        <begin position="117"/>
        <end position="183"/>
    </location>
</feature>
<evidence type="ECO:0000313" key="5">
    <source>
        <dbReference type="Proteomes" id="UP000472267"/>
    </source>
</evidence>